<evidence type="ECO:0000259" key="10">
    <source>
        <dbReference type="PROSITE" id="PS51133"/>
    </source>
</evidence>
<evidence type="ECO:0000256" key="2">
    <source>
        <dbReference type="ARBA" id="ARBA00022723"/>
    </source>
</evidence>
<evidence type="ECO:0000256" key="4">
    <source>
        <dbReference type="ARBA" id="ARBA00022833"/>
    </source>
</evidence>
<dbReference type="PROSITE" id="PS51321">
    <property type="entry name" value="TFIIS_CENTRAL"/>
    <property type="match status" value="1"/>
</dbReference>
<dbReference type="PANTHER" id="PTHR11477:SF0">
    <property type="entry name" value="IP08861P-RELATED"/>
    <property type="match status" value="1"/>
</dbReference>
<evidence type="ECO:0000259" key="12">
    <source>
        <dbReference type="PROSITE" id="PS51321"/>
    </source>
</evidence>
<keyword evidence="14" id="KW-1185">Reference proteome</keyword>
<dbReference type="SUPFAM" id="SSF57783">
    <property type="entry name" value="Zinc beta-ribbon"/>
    <property type="match status" value="1"/>
</dbReference>
<dbReference type="GO" id="GO:0006368">
    <property type="term" value="P:transcription elongation by RNA polymerase II"/>
    <property type="evidence" value="ECO:0007669"/>
    <property type="project" value="InterPro"/>
</dbReference>
<evidence type="ECO:0000256" key="8">
    <source>
        <dbReference type="RuleBase" id="RU368078"/>
    </source>
</evidence>
<keyword evidence="3 6" id="KW-0863">Zinc-finger</keyword>
<dbReference type="InterPro" id="IPR003618">
    <property type="entry name" value="TFIIS_cen_dom"/>
</dbReference>
<organism evidence="13 14">
    <name type="scientific">Coemansia asiatica</name>
    <dbReference type="NCBI Taxonomy" id="1052880"/>
    <lineage>
        <taxon>Eukaryota</taxon>
        <taxon>Fungi</taxon>
        <taxon>Fungi incertae sedis</taxon>
        <taxon>Zoopagomycota</taxon>
        <taxon>Kickxellomycotina</taxon>
        <taxon>Kickxellomycetes</taxon>
        <taxon>Kickxellales</taxon>
        <taxon>Kickxellaceae</taxon>
        <taxon>Coemansia</taxon>
    </lineage>
</organism>
<feature type="compositionally biased region" description="Polar residues" evidence="9">
    <location>
        <begin position="181"/>
        <end position="191"/>
    </location>
</feature>
<feature type="compositionally biased region" description="Polar residues" evidence="9">
    <location>
        <begin position="148"/>
        <end position="168"/>
    </location>
</feature>
<dbReference type="InterPro" id="IPR006289">
    <property type="entry name" value="TFSII"/>
</dbReference>
<protein>
    <recommendedName>
        <fullName evidence="8">Transcription elongation factor</fullName>
    </recommendedName>
</protein>
<dbReference type="InterPro" id="IPR035441">
    <property type="entry name" value="TFIIS/LEDGF_dom_sf"/>
</dbReference>
<dbReference type="Gene3D" id="2.20.25.10">
    <property type="match status" value="1"/>
</dbReference>
<keyword evidence="8" id="KW-0805">Transcription regulation</keyword>
<dbReference type="SUPFAM" id="SSF47676">
    <property type="entry name" value="Conserved domain common to transcription factors TFIIS, elongin A, CRSP70"/>
    <property type="match status" value="1"/>
</dbReference>
<dbReference type="PROSITE" id="PS51133">
    <property type="entry name" value="ZF_TFIIS_2"/>
    <property type="match status" value="1"/>
</dbReference>
<dbReference type="AlphaFoldDB" id="A0A9W7XS68"/>
<feature type="domain" description="TFIIS-type" evidence="10">
    <location>
        <begin position="315"/>
        <end position="345"/>
    </location>
</feature>
<comment type="similarity">
    <text evidence="8">Belongs to the TFS-II family.</text>
</comment>
<dbReference type="Proteomes" id="UP001145021">
    <property type="component" value="Unassembled WGS sequence"/>
</dbReference>
<dbReference type="NCBIfam" id="TIGR01385">
    <property type="entry name" value="TFSII"/>
    <property type="match status" value="1"/>
</dbReference>
<feature type="compositionally biased region" description="Low complexity" evidence="9">
    <location>
        <begin position="127"/>
        <end position="147"/>
    </location>
</feature>
<keyword evidence="13" id="KW-0251">Elongation factor</keyword>
<dbReference type="Pfam" id="PF07500">
    <property type="entry name" value="TFIIS_M"/>
    <property type="match status" value="1"/>
</dbReference>
<dbReference type="GO" id="GO:0003677">
    <property type="term" value="F:DNA binding"/>
    <property type="evidence" value="ECO:0007669"/>
    <property type="project" value="UniProtKB-KW"/>
</dbReference>
<dbReference type="SMART" id="SM00510">
    <property type="entry name" value="TFS2M"/>
    <property type="match status" value="1"/>
</dbReference>
<evidence type="ECO:0000259" key="11">
    <source>
        <dbReference type="PROSITE" id="PS51319"/>
    </source>
</evidence>
<dbReference type="Pfam" id="PF08711">
    <property type="entry name" value="Med26"/>
    <property type="match status" value="1"/>
</dbReference>
<feature type="domain" description="TFIIS central" evidence="12">
    <location>
        <begin position="198"/>
        <end position="312"/>
    </location>
</feature>
<keyword evidence="13" id="KW-0648">Protein biosynthesis</keyword>
<evidence type="ECO:0000256" key="7">
    <source>
        <dbReference type="PROSITE-ProRule" id="PRU00649"/>
    </source>
</evidence>
<dbReference type="InterPro" id="IPR003617">
    <property type="entry name" value="TFIIS/CRSP70_N_sub"/>
</dbReference>
<feature type="region of interest" description="Disordered" evidence="9">
    <location>
        <begin position="84"/>
        <end position="193"/>
    </location>
</feature>
<comment type="subcellular location">
    <subcellularLocation>
        <location evidence="1 7 8">Nucleus</location>
    </subcellularLocation>
</comment>
<dbReference type="EMBL" id="JANBOH010000002">
    <property type="protein sequence ID" value="KAJ1648661.1"/>
    <property type="molecule type" value="Genomic_DNA"/>
</dbReference>
<evidence type="ECO:0000256" key="1">
    <source>
        <dbReference type="ARBA" id="ARBA00004123"/>
    </source>
</evidence>
<keyword evidence="8" id="KW-0804">Transcription</keyword>
<dbReference type="Gene3D" id="1.10.472.30">
    <property type="entry name" value="Transcription elongation factor S-II, central domain"/>
    <property type="match status" value="1"/>
</dbReference>
<dbReference type="InterPro" id="IPR001222">
    <property type="entry name" value="Znf_TFIIS"/>
</dbReference>
<dbReference type="SMART" id="SM00509">
    <property type="entry name" value="TFS2N"/>
    <property type="match status" value="1"/>
</dbReference>
<comment type="function">
    <text evidence="8">Necessary for efficient RNA polymerase II transcription elongation past template-encoded arresting sites.</text>
</comment>
<keyword evidence="8" id="KW-0238">DNA-binding</keyword>
<evidence type="ECO:0000313" key="13">
    <source>
        <dbReference type="EMBL" id="KAJ1648661.1"/>
    </source>
</evidence>
<proteinExistence type="inferred from homology"/>
<dbReference type="Pfam" id="PF01096">
    <property type="entry name" value="Zn_ribbon_TFIIS"/>
    <property type="match status" value="1"/>
</dbReference>
<feature type="compositionally biased region" description="Low complexity" evidence="9">
    <location>
        <begin position="84"/>
        <end position="105"/>
    </location>
</feature>
<name>A0A9W7XS68_9FUNG</name>
<dbReference type="GO" id="GO:0005634">
    <property type="term" value="C:nucleus"/>
    <property type="evidence" value="ECO:0007669"/>
    <property type="project" value="UniProtKB-SubCell"/>
</dbReference>
<sequence length="345" mass="36929">MSESASRHEELKALCKGLSEAQEAKNKSDLETLLYKLIAVTVEEKLLRATGAGQVVGRLRNYEDASIAALAKKVVHKWKKDVMASNARSAKTTSTAATSASAPKTGKPAGDGSAATKKQQSTLAPTGSSSVNSKNGHSSAQSSAKSSENPTPSGSNTPTLLSKSSAANDSLAKPLSSSSSQRTAASDNVNLVKTGDPVRDKCIELLYNSMSSDSDVAIETLANLSTAIEAIEFEKAKTTTPAYRAKIRSLCLNLRDKKNPELRNRVVSGDISAERLCSMSSEEMASEELKETISKMKEENLSNAKAPVAEVAETDQFRCGRCRGRRCTYFQMQTRSADEPMTTFE</sequence>
<evidence type="ECO:0000256" key="9">
    <source>
        <dbReference type="SAM" id="MobiDB-lite"/>
    </source>
</evidence>
<keyword evidence="2 8" id="KW-0479">Metal-binding</keyword>
<dbReference type="InterPro" id="IPR017923">
    <property type="entry name" value="TFIIS_N"/>
</dbReference>
<evidence type="ECO:0000256" key="6">
    <source>
        <dbReference type="PROSITE-ProRule" id="PRU00472"/>
    </source>
</evidence>
<dbReference type="GO" id="GO:0003746">
    <property type="term" value="F:translation elongation factor activity"/>
    <property type="evidence" value="ECO:0007669"/>
    <property type="project" value="UniProtKB-KW"/>
</dbReference>
<dbReference type="InterPro" id="IPR036575">
    <property type="entry name" value="TFIIS_cen_dom_sf"/>
</dbReference>
<accession>A0A9W7XS68</accession>
<reference evidence="13" key="1">
    <citation type="submission" date="2022-07" db="EMBL/GenBank/DDBJ databases">
        <title>Phylogenomic reconstructions and comparative analyses of Kickxellomycotina fungi.</title>
        <authorList>
            <person name="Reynolds N.K."/>
            <person name="Stajich J.E."/>
            <person name="Barry K."/>
            <person name="Grigoriev I.V."/>
            <person name="Crous P."/>
            <person name="Smith M.E."/>
        </authorList>
    </citation>
    <scope>NUCLEOTIDE SEQUENCE</scope>
    <source>
        <strain evidence="13">NBRC 105413</strain>
    </source>
</reference>
<dbReference type="InterPro" id="IPR035100">
    <property type="entry name" value="TF_IIS-typ"/>
</dbReference>
<feature type="domain" description="TFIIS N-terminal" evidence="11">
    <location>
        <begin position="9"/>
        <end position="85"/>
    </location>
</feature>
<feature type="compositionally biased region" description="Polar residues" evidence="9">
    <location>
        <begin position="116"/>
        <end position="126"/>
    </location>
</feature>
<evidence type="ECO:0000256" key="3">
    <source>
        <dbReference type="ARBA" id="ARBA00022771"/>
    </source>
</evidence>
<dbReference type="Gene3D" id="1.20.930.10">
    <property type="entry name" value="Conserved domain common to transcription factors TFIIS, elongin A, CRSP70"/>
    <property type="match status" value="1"/>
</dbReference>
<comment type="caution">
    <text evidence="13">The sequence shown here is derived from an EMBL/GenBank/DDBJ whole genome shotgun (WGS) entry which is preliminary data.</text>
</comment>
<keyword evidence="5 7" id="KW-0539">Nucleus</keyword>
<dbReference type="PANTHER" id="PTHR11477">
    <property type="entry name" value="TRANSCRIPTION FACTOR S-II ZINC FINGER DOMAIN-CONTAINING PROTEIN"/>
    <property type="match status" value="1"/>
</dbReference>
<dbReference type="SMART" id="SM00440">
    <property type="entry name" value="ZnF_C2C2"/>
    <property type="match status" value="1"/>
</dbReference>
<dbReference type="PROSITE" id="PS51319">
    <property type="entry name" value="TFIIS_N"/>
    <property type="match status" value="1"/>
</dbReference>
<dbReference type="PIRSF" id="PIRSF006704">
    <property type="entry name" value="TF_IIS"/>
    <property type="match status" value="1"/>
</dbReference>
<gene>
    <name evidence="13" type="primary">tfs1</name>
    <name evidence="13" type="ORF">LPJ64_000115</name>
</gene>
<dbReference type="SUPFAM" id="SSF46942">
    <property type="entry name" value="Elongation factor TFIIS domain 2"/>
    <property type="match status" value="1"/>
</dbReference>
<keyword evidence="4 8" id="KW-0862">Zinc</keyword>
<evidence type="ECO:0000256" key="5">
    <source>
        <dbReference type="ARBA" id="ARBA00023242"/>
    </source>
</evidence>
<dbReference type="GO" id="GO:0008270">
    <property type="term" value="F:zinc ion binding"/>
    <property type="evidence" value="ECO:0007669"/>
    <property type="project" value="UniProtKB-UniRule"/>
</dbReference>
<dbReference type="FunFam" id="1.10.472.30:FF:000003">
    <property type="entry name" value="Transcription elongation factor S-II"/>
    <property type="match status" value="1"/>
</dbReference>
<evidence type="ECO:0000313" key="14">
    <source>
        <dbReference type="Proteomes" id="UP001145021"/>
    </source>
</evidence>